<protein>
    <submittedName>
        <fullName evidence="2">Uncharacterized protein</fullName>
    </submittedName>
</protein>
<reference evidence="2" key="2">
    <citation type="submission" date="2020-10" db="UniProtKB">
        <authorList>
            <consortium name="WormBaseParasite"/>
        </authorList>
    </citation>
    <scope>IDENTIFICATION</scope>
</reference>
<dbReference type="Proteomes" id="UP000492821">
    <property type="component" value="Unassembled WGS sequence"/>
</dbReference>
<dbReference type="AlphaFoldDB" id="A0A7E4W7K9"/>
<dbReference type="WBParaSite" id="Pan_g792.t1">
    <property type="protein sequence ID" value="Pan_g792.t1"/>
    <property type="gene ID" value="Pan_g792"/>
</dbReference>
<reference evidence="1" key="1">
    <citation type="journal article" date="2013" name="Genetics">
        <title>The draft genome and transcriptome of Panagrellus redivivus are shaped by the harsh demands of a free-living lifestyle.</title>
        <authorList>
            <person name="Srinivasan J."/>
            <person name="Dillman A.R."/>
            <person name="Macchietto M.G."/>
            <person name="Heikkinen L."/>
            <person name="Lakso M."/>
            <person name="Fracchia K.M."/>
            <person name="Antoshechkin I."/>
            <person name="Mortazavi A."/>
            <person name="Wong G."/>
            <person name="Sternberg P.W."/>
        </authorList>
    </citation>
    <scope>NUCLEOTIDE SEQUENCE [LARGE SCALE GENOMIC DNA]</scope>
    <source>
        <strain evidence="1">MT8872</strain>
    </source>
</reference>
<evidence type="ECO:0000313" key="1">
    <source>
        <dbReference type="Proteomes" id="UP000492821"/>
    </source>
</evidence>
<sequence>MVVHIYQFDRPTSAESVMNPKPVPLMSIVVPEPPYLTQLRELRRCRRHGGDRLASRIDPFYYHSINDPSKCQAFLLAQTVAVLYSETSRQSVSLAPLRMHFDQKPG</sequence>
<keyword evidence="1" id="KW-1185">Reference proteome</keyword>
<accession>A0A7E4W7K9</accession>
<name>A0A7E4W7K9_PANRE</name>
<organism evidence="1 2">
    <name type="scientific">Panagrellus redivivus</name>
    <name type="common">Microworm</name>
    <dbReference type="NCBI Taxonomy" id="6233"/>
    <lineage>
        <taxon>Eukaryota</taxon>
        <taxon>Metazoa</taxon>
        <taxon>Ecdysozoa</taxon>
        <taxon>Nematoda</taxon>
        <taxon>Chromadorea</taxon>
        <taxon>Rhabditida</taxon>
        <taxon>Tylenchina</taxon>
        <taxon>Panagrolaimomorpha</taxon>
        <taxon>Panagrolaimoidea</taxon>
        <taxon>Panagrolaimidae</taxon>
        <taxon>Panagrellus</taxon>
    </lineage>
</organism>
<proteinExistence type="predicted"/>
<evidence type="ECO:0000313" key="2">
    <source>
        <dbReference type="WBParaSite" id="Pan_g792.t1"/>
    </source>
</evidence>